<proteinExistence type="predicted"/>
<name>A0A6A4STC8_SCOMX</name>
<evidence type="ECO:0000313" key="2">
    <source>
        <dbReference type="Proteomes" id="UP000438429"/>
    </source>
</evidence>
<accession>A0A6A4STC8</accession>
<gene>
    <name evidence="1" type="ORF">F2P81_014357</name>
</gene>
<evidence type="ECO:0000313" key="1">
    <source>
        <dbReference type="EMBL" id="KAF0034291.1"/>
    </source>
</evidence>
<comment type="caution">
    <text evidence="1">The sequence shown here is derived from an EMBL/GenBank/DDBJ whole genome shotgun (WGS) entry which is preliminary data.</text>
</comment>
<dbReference type="AlphaFoldDB" id="A0A6A4STC8"/>
<protein>
    <submittedName>
        <fullName evidence="1">Uncharacterized protein</fullName>
    </submittedName>
</protein>
<organism evidence="1 2">
    <name type="scientific">Scophthalmus maximus</name>
    <name type="common">Turbot</name>
    <name type="synonym">Psetta maxima</name>
    <dbReference type="NCBI Taxonomy" id="52904"/>
    <lineage>
        <taxon>Eukaryota</taxon>
        <taxon>Metazoa</taxon>
        <taxon>Chordata</taxon>
        <taxon>Craniata</taxon>
        <taxon>Vertebrata</taxon>
        <taxon>Euteleostomi</taxon>
        <taxon>Actinopterygii</taxon>
        <taxon>Neopterygii</taxon>
        <taxon>Teleostei</taxon>
        <taxon>Neoteleostei</taxon>
        <taxon>Acanthomorphata</taxon>
        <taxon>Carangaria</taxon>
        <taxon>Pleuronectiformes</taxon>
        <taxon>Pleuronectoidei</taxon>
        <taxon>Scophthalmidae</taxon>
        <taxon>Scophthalmus</taxon>
    </lineage>
</organism>
<sequence length="68" mass="7227">MTRGTTVVESPLAYILSNAAIVWCNSSNVMLCSEKYPSGENILRSGALLKGSNVWTGGAGDRTTTRYG</sequence>
<dbReference type="EMBL" id="VEVO01000012">
    <property type="protein sequence ID" value="KAF0034291.1"/>
    <property type="molecule type" value="Genomic_DNA"/>
</dbReference>
<reference evidence="1 2" key="1">
    <citation type="submission" date="2019-06" db="EMBL/GenBank/DDBJ databases">
        <title>Draft genomes of female and male turbot (Scophthalmus maximus).</title>
        <authorList>
            <person name="Xu H."/>
            <person name="Xu X.-W."/>
            <person name="Shao C."/>
            <person name="Chen S."/>
        </authorList>
    </citation>
    <scope>NUCLEOTIDE SEQUENCE [LARGE SCALE GENOMIC DNA]</scope>
    <source>
        <strain evidence="1">Ysfricsl-2016a</strain>
        <tissue evidence="1">Blood</tissue>
    </source>
</reference>
<dbReference type="Proteomes" id="UP000438429">
    <property type="component" value="Unassembled WGS sequence"/>
</dbReference>